<evidence type="ECO:0000313" key="2">
    <source>
        <dbReference type="Proteomes" id="UP000243686"/>
    </source>
</evidence>
<name>A0A1S8WZC6_OPIVI</name>
<gene>
    <name evidence="1" type="ORF">X801_04548</name>
</gene>
<sequence>MRVDLVGHAEAEWVCLPETWITLEGYGMHLPMTRKCVNPAKGQTKMQNACPRFPYDKIRPQSFTVVPVPSAKAMQHSRPIATSGSQSLVGVSNLLVQTSDCSGLMELVINEASECRLHIDSVEKQEFL</sequence>
<dbReference type="Proteomes" id="UP000243686">
    <property type="component" value="Unassembled WGS sequence"/>
</dbReference>
<evidence type="ECO:0000313" key="1">
    <source>
        <dbReference type="EMBL" id="OON19583.1"/>
    </source>
</evidence>
<dbReference type="AlphaFoldDB" id="A0A1S8WZC6"/>
<organism evidence="1 2">
    <name type="scientific">Opisthorchis viverrini</name>
    <name type="common">Southeast Asian liver fluke</name>
    <dbReference type="NCBI Taxonomy" id="6198"/>
    <lineage>
        <taxon>Eukaryota</taxon>
        <taxon>Metazoa</taxon>
        <taxon>Spiralia</taxon>
        <taxon>Lophotrochozoa</taxon>
        <taxon>Platyhelminthes</taxon>
        <taxon>Trematoda</taxon>
        <taxon>Digenea</taxon>
        <taxon>Opisthorchiida</taxon>
        <taxon>Opisthorchiata</taxon>
        <taxon>Opisthorchiidae</taxon>
        <taxon>Opisthorchis</taxon>
    </lineage>
</organism>
<proteinExistence type="predicted"/>
<dbReference type="EMBL" id="KV893189">
    <property type="protein sequence ID" value="OON19583.1"/>
    <property type="molecule type" value="Genomic_DNA"/>
</dbReference>
<reference evidence="1 2" key="1">
    <citation type="submission" date="2015-03" db="EMBL/GenBank/DDBJ databases">
        <title>Draft genome of the nematode, Opisthorchis viverrini.</title>
        <authorList>
            <person name="Mitreva M."/>
        </authorList>
    </citation>
    <scope>NUCLEOTIDE SEQUENCE [LARGE SCALE GENOMIC DNA]</scope>
    <source>
        <strain evidence="1">Khon Kaen</strain>
    </source>
</reference>
<protein>
    <submittedName>
        <fullName evidence="1">Uncharacterized protein</fullName>
    </submittedName>
</protein>
<accession>A0A1S8WZC6</accession>
<keyword evidence="2" id="KW-1185">Reference proteome</keyword>